<sequence>MEKNAVIAVFPKDEQAYKAFMDLKENERIISAGLVTVQGEYDFKLKDSFTTRDDSGWLTGSVFGSAIGLIGGPLGVLFGGTLGALVGADSDAAQVASDQVLLAFMATRLSEGDTAVLIVVEEDDEWVLDRELIAAGADPIARQSLDTLIKEVARAEMIAGDVANLVRETEKAENKLAREKKINAKVAELKTRFNLD</sequence>
<reference evidence="1" key="1">
    <citation type="submission" date="2020-01" db="EMBL/GenBank/DDBJ databases">
        <title>First Reported Case and Whole Genome of Weissella confusa in an Equid.</title>
        <authorList>
            <person name="Little S.V."/>
            <person name="Lawhon S.D."/>
        </authorList>
    </citation>
    <scope>NUCLEOTIDE SEQUENCE</scope>
    <source>
        <strain evidence="1">718955</strain>
    </source>
</reference>
<name>A0AAJ2YXH5_WEICO</name>
<evidence type="ECO:0000313" key="1">
    <source>
        <dbReference type="EMBL" id="NBA11497.1"/>
    </source>
</evidence>
<accession>A0AAJ2YXH5</accession>
<dbReference type="Proteomes" id="UP000719917">
    <property type="component" value="Unassembled WGS sequence"/>
</dbReference>
<dbReference type="AlphaFoldDB" id="A0AAJ2YXH5"/>
<proteinExistence type="predicted"/>
<dbReference type="EMBL" id="JAAAMQ010000007">
    <property type="protein sequence ID" value="NBA11497.1"/>
    <property type="molecule type" value="Genomic_DNA"/>
</dbReference>
<gene>
    <name evidence="1" type="ORF">GTU77_04625</name>
</gene>
<dbReference type="RefSeq" id="WP_161690758.1">
    <property type="nucleotide sequence ID" value="NZ_JAAAMQ010000007.1"/>
</dbReference>
<comment type="caution">
    <text evidence="1">The sequence shown here is derived from an EMBL/GenBank/DDBJ whole genome shotgun (WGS) entry which is preliminary data.</text>
</comment>
<organism evidence="1 2">
    <name type="scientific">Weissella confusa</name>
    <name type="common">Lactobacillus confusus</name>
    <dbReference type="NCBI Taxonomy" id="1583"/>
    <lineage>
        <taxon>Bacteria</taxon>
        <taxon>Bacillati</taxon>
        <taxon>Bacillota</taxon>
        <taxon>Bacilli</taxon>
        <taxon>Lactobacillales</taxon>
        <taxon>Lactobacillaceae</taxon>
        <taxon>Weissella</taxon>
    </lineage>
</organism>
<evidence type="ECO:0000313" key="2">
    <source>
        <dbReference type="Proteomes" id="UP000719917"/>
    </source>
</evidence>
<protein>
    <submittedName>
        <fullName evidence="1">DUF1269 domain-containing protein</fullName>
    </submittedName>
</protein>